<accession>A0A222GB86</accession>
<organism evidence="2 3">
    <name type="scientific">Cognaticolwellia beringensis</name>
    <dbReference type="NCBI Taxonomy" id="1967665"/>
    <lineage>
        <taxon>Bacteria</taxon>
        <taxon>Pseudomonadati</taxon>
        <taxon>Pseudomonadota</taxon>
        <taxon>Gammaproteobacteria</taxon>
        <taxon>Alteromonadales</taxon>
        <taxon>Colwelliaceae</taxon>
        <taxon>Cognaticolwellia</taxon>
    </lineage>
</organism>
<proteinExistence type="predicted"/>
<dbReference type="KEGG" id="cber:B5D82_16085"/>
<feature type="compositionally biased region" description="Polar residues" evidence="1">
    <location>
        <begin position="40"/>
        <end position="49"/>
    </location>
</feature>
<feature type="compositionally biased region" description="Polar residues" evidence="1">
    <location>
        <begin position="75"/>
        <end position="106"/>
    </location>
</feature>
<keyword evidence="3" id="KW-1185">Reference proteome</keyword>
<name>A0A222GB86_9GAMM</name>
<evidence type="ECO:0000313" key="2">
    <source>
        <dbReference type="EMBL" id="ASP49149.1"/>
    </source>
</evidence>
<feature type="region of interest" description="Disordered" evidence="1">
    <location>
        <begin position="69"/>
        <end position="106"/>
    </location>
</feature>
<sequence>MQVNNTANLASQAALALGNSNSVPAQEQRTRALARETLSNEENQSQKSQADIDSRQRLDIDDQAIALIEREQLPQFESRNNAQRSNHQGAQSNSYNSGYDSPSNQNQSAVAAYQSIGAIAQRDNIQQIFGVDLFA</sequence>
<dbReference type="AlphaFoldDB" id="A0A222GB86"/>
<dbReference type="EMBL" id="CP020465">
    <property type="protein sequence ID" value="ASP49149.1"/>
    <property type="molecule type" value="Genomic_DNA"/>
</dbReference>
<protein>
    <submittedName>
        <fullName evidence="2">Uncharacterized protein</fullName>
    </submittedName>
</protein>
<dbReference type="OrthoDB" id="6227695at2"/>
<dbReference type="RefSeq" id="WP_081152949.1">
    <property type="nucleotide sequence ID" value="NZ_CP020465.1"/>
</dbReference>
<gene>
    <name evidence="2" type="ORF">B5D82_16085</name>
</gene>
<evidence type="ECO:0000256" key="1">
    <source>
        <dbReference type="SAM" id="MobiDB-lite"/>
    </source>
</evidence>
<evidence type="ECO:0000313" key="3">
    <source>
        <dbReference type="Proteomes" id="UP000202259"/>
    </source>
</evidence>
<reference evidence="2 3" key="1">
    <citation type="submission" date="2017-08" db="EMBL/GenBank/DDBJ databases">
        <title>Complete genome of Colwellia sp. NB097-1, a psychrophile bacterium ioslated from Bering Sea.</title>
        <authorList>
            <person name="Chen X."/>
        </authorList>
    </citation>
    <scope>NUCLEOTIDE SEQUENCE [LARGE SCALE GENOMIC DNA]</scope>
    <source>
        <strain evidence="2 3">NB097-1</strain>
    </source>
</reference>
<feature type="region of interest" description="Disordered" evidence="1">
    <location>
        <begin position="20"/>
        <end position="57"/>
    </location>
</feature>
<dbReference type="Proteomes" id="UP000202259">
    <property type="component" value="Chromosome"/>
</dbReference>